<gene>
    <name evidence="2" type="ORF">GCM10009030_36260</name>
</gene>
<name>A0A830GQ50_9EURY</name>
<accession>A0A830GQ50</accession>
<keyword evidence="1" id="KW-0812">Transmembrane</keyword>
<comment type="caution">
    <text evidence="2">The sequence shown here is derived from an EMBL/GenBank/DDBJ whole genome shotgun (WGS) entry which is preliminary data.</text>
</comment>
<sequence length="213" mass="22447">MASDPLRDDHITDTMLSGTTYERVRYERHSYFRQTVPRTLALQSAFLGLLAILLPMYGLFPESVGQFLPAADPEIASPKVVLLGVFGGLLEALGATLLVGAAAYRVRLAPLTEAQAHAVLDVEDFARYVGLGTGGLAILLTVCLFAIGLGGEGTVASYIATAGANPYAPSGYGLSVGTVSLAGFVASVLVFYAGSYFAVRIALERIRQRGTDV</sequence>
<evidence type="ECO:0000313" key="3">
    <source>
        <dbReference type="Proteomes" id="UP000605784"/>
    </source>
</evidence>
<dbReference type="EMBL" id="BMOU01000007">
    <property type="protein sequence ID" value="GGO02066.1"/>
    <property type="molecule type" value="Genomic_DNA"/>
</dbReference>
<feature type="transmembrane region" description="Helical" evidence="1">
    <location>
        <begin position="125"/>
        <end position="151"/>
    </location>
</feature>
<proteinExistence type="predicted"/>
<dbReference type="RefSeq" id="WP_189001464.1">
    <property type="nucleotide sequence ID" value="NZ_BMOU01000007.1"/>
</dbReference>
<protein>
    <submittedName>
        <fullName evidence="2">Uncharacterized protein</fullName>
    </submittedName>
</protein>
<reference evidence="2" key="2">
    <citation type="submission" date="2020-09" db="EMBL/GenBank/DDBJ databases">
        <authorList>
            <person name="Sun Q."/>
            <person name="Ohkuma M."/>
        </authorList>
    </citation>
    <scope>NUCLEOTIDE SEQUENCE</scope>
    <source>
        <strain evidence="2">JCM 17820</strain>
    </source>
</reference>
<dbReference type="AlphaFoldDB" id="A0A830GQ50"/>
<keyword evidence="1" id="KW-1133">Transmembrane helix</keyword>
<feature type="transmembrane region" description="Helical" evidence="1">
    <location>
        <begin position="171"/>
        <end position="199"/>
    </location>
</feature>
<evidence type="ECO:0000313" key="2">
    <source>
        <dbReference type="EMBL" id="GGO02066.1"/>
    </source>
</evidence>
<dbReference type="Proteomes" id="UP000605784">
    <property type="component" value="Unassembled WGS sequence"/>
</dbReference>
<keyword evidence="3" id="KW-1185">Reference proteome</keyword>
<feature type="transmembrane region" description="Helical" evidence="1">
    <location>
        <begin position="80"/>
        <end position="104"/>
    </location>
</feature>
<organism evidence="2 3">
    <name type="scientific">Haloarcula pellucida</name>
    <dbReference type="NCBI Taxonomy" id="1427151"/>
    <lineage>
        <taxon>Archaea</taxon>
        <taxon>Methanobacteriati</taxon>
        <taxon>Methanobacteriota</taxon>
        <taxon>Stenosarchaea group</taxon>
        <taxon>Halobacteria</taxon>
        <taxon>Halobacteriales</taxon>
        <taxon>Haloarculaceae</taxon>
        <taxon>Haloarcula</taxon>
    </lineage>
</organism>
<evidence type="ECO:0000256" key="1">
    <source>
        <dbReference type="SAM" id="Phobius"/>
    </source>
</evidence>
<feature type="transmembrane region" description="Helical" evidence="1">
    <location>
        <begin position="40"/>
        <end position="60"/>
    </location>
</feature>
<keyword evidence="1" id="KW-0472">Membrane</keyword>
<reference evidence="2" key="1">
    <citation type="journal article" date="2014" name="Int. J. Syst. Evol. Microbiol.">
        <title>Complete genome sequence of Corynebacterium casei LMG S-19264T (=DSM 44701T), isolated from a smear-ripened cheese.</title>
        <authorList>
            <consortium name="US DOE Joint Genome Institute (JGI-PGF)"/>
            <person name="Walter F."/>
            <person name="Albersmeier A."/>
            <person name="Kalinowski J."/>
            <person name="Ruckert C."/>
        </authorList>
    </citation>
    <scope>NUCLEOTIDE SEQUENCE</scope>
    <source>
        <strain evidence="2">JCM 17820</strain>
    </source>
</reference>